<dbReference type="InterPro" id="IPR016160">
    <property type="entry name" value="Ald_DH_CS_CYS"/>
</dbReference>
<dbReference type="PROSITE" id="PS00687">
    <property type="entry name" value="ALDEHYDE_DEHYDR_GLU"/>
    <property type="match status" value="1"/>
</dbReference>
<feature type="active site" evidence="5">
    <location>
        <position position="247"/>
    </location>
</feature>
<evidence type="ECO:0000256" key="1">
    <source>
        <dbReference type="ARBA" id="ARBA00009986"/>
    </source>
</evidence>
<dbReference type="PANTHER" id="PTHR42804:SF1">
    <property type="entry name" value="ALDEHYDE DEHYDROGENASE-RELATED"/>
    <property type="match status" value="1"/>
</dbReference>
<comment type="similarity">
    <text evidence="1 6">Belongs to the aldehyde dehydrogenase family.</text>
</comment>
<gene>
    <name evidence="8" type="ORF">G8E03_15105</name>
</gene>
<evidence type="ECO:0000256" key="6">
    <source>
        <dbReference type="RuleBase" id="RU003345"/>
    </source>
</evidence>
<dbReference type="FunFam" id="3.40.309.10:FF:000012">
    <property type="entry name" value="Betaine aldehyde dehydrogenase"/>
    <property type="match status" value="1"/>
</dbReference>
<keyword evidence="8" id="KW-0614">Plasmid</keyword>
<dbReference type="Proteomes" id="UP000500791">
    <property type="component" value="Plasmid unnamed2"/>
</dbReference>
<comment type="catalytic activity">
    <reaction evidence="4">
        <text>an aldehyde + NAD(+) + H2O = a carboxylate + NADH + 2 H(+)</text>
        <dbReference type="Rhea" id="RHEA:16185"/>
        <dbReference type="ChEBI" id="CHEBI:15377"/>
        <dbReference type="ChEBI" id="CHEBI:15378"/>
        <dbReference type="ChEBI" id="CHEBI:17478"/>
        <dbReference type="ChEBI" id="CHEBI:29067"/>
        <dbReference type="ChEBI" id="CHEBI:57540"/>
        <dbReference type="ChEBI" id="CHEBI:57945"/>
        <dbReference type="EC" id="1.2.1.3"/>
    </reaction>
</comment>
<protein>
    <recommendedName>
        <fullName evidence="3">aldehyde dehydrogenase (NAD(+))</fullName>
        <ecNumber evidence="3">1.2.1.3</ecNumber>
    </recommendedName>
</protein>
<reference evidence="8 9" key="1">
    <citation type="submission" date="2020-03" db="EMBL/GenBank/DDBJ databases">
        <title>Complete genome sequence of Monaibacterium sp. ALG8 with diverse plasmids.</title>
        <authorList>
            <person name="Sun C."/>
        </authorList>
    </citation>
    <scope>NUCLEOTIDE SEQUENCE [LARGE SCALE GENOMIC DNA]</scope>
    <source>
        <strain evidence="8 9">ALG8</strain>
        <plasmid evidence="8 9">unnamed2</plasmid>
    </source>
</reference>
<sequence>MENIDPVPLNLIGTAREPGRGAPVAAQHDPATGSLRPIYRKADRAQVAAAVHAAQISDWGNSTLAQRIAALSALRDQIATYSQDFARIISREIGAPIDFARTAQVGAALSHLDATIAAMPAALQEEELDSAEHRIRFEPVGVSALITPWNWPLNQIVLKLGAALAAGCAVVLKPSELSPRTAGLLIECCLSAGIPPGAVNLLIGDAETGAQLVRHGGIAHISFTGSTRAGRQIAAVAASRFARSTLELGGKSANILFADCDLETAIRQGTAHCVRNAGQSCNAASRMLVERPIYAQAVALTARHMHEIAVDLPDVTGNHIGPQVSSAQYLHVQQLIAQGIAENARLVSGGPGLPDGLTAGFFSRPTLFADVTPDMEIFQTEIFGPVLTITPFETEEEAIALANATPYGLAAYVQTTDPVRADRVSRALHAGMIQVNGTSRAQGAPFGGVGASGWGREAGLWGIRAFQEIKSISGAAAVRT</sequence>
<name>A0A6G7VQI6_9RHOB</name>
<evidence type="ECO:0000256" key="2">
    <source>
        <dbReference type="ARBA" id="ARBA00023002"/>
    </source>
</evidence>
<feature type="domain" description="Aldehyde dehydrogenase" evidence="7">
    <location>
        <begin position="27"/>
        <end position="472"/>
    </location>
</feature>
<geneLocation type="plasmid" evidence="8 9">
    <name>unnamed2</name>
</geneLocation>
<dbReference type="RefSeq" id="WP_166194450.1">
    <property type="nucleotide sequence ID" value="NZ_CP049813.1"/>
</dbReference>
<evidence type="ECO:0000259" key="7">
    <source>
        <dbReference type="Pfam" id="PF00171"/>
    </source>
</evidence>
<dbReference type="InterPro" id="IPR029510">
    <property type="entry name" value="Ald_DH_CS_GLU"/>
</dbReference>
<accession>A0A6G7VQI6</accession>
<dbReference type="KEGG" id="mon:G8E03_15105"/>
<dbReference type="SUPFAM" id="SSF53720">
    <property type="entry name" value="ALDH-like"/>
    <property type="match status" value="1"/>
</dbReference>
<organism evidence="8 9">
    <name type="scientific">Pontivivens nitratireducens</name>
    <dbReference type="NCBI Taxonomy" id="2758038"/>
    <lineage>
        <taxon>Bacteria</taxon>
        <taxon>Pseudomonadati</taxon>
        <taxon>Pseudomonadota</taxon>
        <taxon>Alphaproteobacteria</taxon>
        <taxon>Rhodobacterales</taxon>
        <taxon>Paracoccaceae</taxon>
        <taxon>Pontivivens</taxon>
    </lineage>
</organism>
<dbReference type="Gene3D" id="3.40.605.10">
    <property type="entry name" value="Aldehyde Dehydrogenase, Chain A, domain 1"/>
    <property type="match status" value="1"/>
</dbReference>
<evidence type="ECO:0000256" key="4">
    <source>
        <dbReference type="ARBA" id="ARBA00049194"/>
    </source>
</evidence>
<dbReference type="EMBL" id="CP049813">
    <property type="protein sequence ID" value="QIK42182.1"/>
    <property type="molecule type" value="Genomic_DNA"/>
</dbReference>
<evidence type="ECO:0000256" key="3">
    <source>
        <dbReference type="ARBA" id="ARBA00024226"/>
    </source>
</evidence>
<dbReference type="PANTHER" id="PTHR42804">
    <property type="entry name" value="ALDEHYDE DEHYDROGENASE"/>
    <property type="match status" value="1"/>
</dbReference>
<dbReference type="Pfam" id="PF00171">
    <property type="entry name" value="Aldedh"/>
    <property type="match status" value="1"/>
</dbReference>
<dbReference type="InterPro" id="IPR015590">
    <property type="entry name" value="Aldehyde_DH_dom"/>
</dbReference>
<keyword evidence="9" id="KW-1185">Reference proteome</keyword>
<dbReference type="GO" id="GO:0004029">
    <property type="term" value="F:aldehyde dehydrogenase (NAD+) activity"/>
    <property type="evidence" value="ECO:0007669"/>
    <property type="project" value="UniProtKB-EC"/>
</dbReference>
<dbReference type="EC" id="1.2.1.3" evidence="3"/>
<dbReference type="Gene3D" id="3.40.309.10">
    <property type="entry name" value="Aldehyde Dehydrogenase, Chain A, domain 2"/>
    <property type="match status" value="1"/>
</dbReference>
<dbReference type="InterPro" id="IPR016161">
    <property type="entry name" value="Ald_DH/histidinol_DH"/>
</dbReference>
<proteinExistence type="inferred from homology"/>
<evidence type="ECO:0000313" key="9">
    <source>
        <dbReference type="Proteomes" id="UP000500791"/>
    </source>
</evidence>
<evidence type="ECO:0000256" key="5">
    <source>
        <dbReference type="PROSITE-ProRule" id="PRU10007"/>
    </source>
</evidence>
<dbReference type="InterPro" id="IPR016163">
    <property type="entry name" value="Ald_DH_C"/>
</dbReference>
<evidence type="ECO:0000313" key="8">
    <source>
        <dbReference type="EMBL" id="QIK42182.1"/>
    </source>
</evidence>
<keyword evidence="2 6" id="KW-0560">Oxidoreductase</keyword>
<dbReference type="InterPro" id="IPR016162">
    <property type="entry name" value="Ald_DH_N"/>
</dbReference>
<dbReference type="PROSITE" id="PS00070">
    <property type="entry name" value="ALDEHYDE_DEHYDR_CYS"/>
    <property type="match status" value="1"/>
</dbReference>
<dbReference type="AlphaFoldDB" id="A0A6G7VQI6"/>